<protein>
    <submittedName>
        <fullName evidence="1">Uncharacterized protein</fullName>
    </submittedName>
</protein>
<name>X1MKA5_9ZZZZ</name>
<proteinExistence type="predicted"/>
<organism evidence="1">
    <name type="scientific">marine sediment metagenome</name>
    <dbReference type="NCBI Taxonomy" id="412755"/>
    <lineage>
        <taxon>unclassified sequences</taxon>
        <taxon>metagenomes</taxon>
        <taxon>ecological metagenomes</taxon>
    </lineage>
</organism>
<accession>X1MKA5</accession>
<feature type="non-terminal residue" evidence="1">
    <location>
        <position position="1"/>
    </location>
</feature>
<sequence length="93" mass="10983">AREEFRYELIKSNLGFFEDIEEFDTVEKQRKRLPLKNDWLFDIVADVLSQWREGEMSLGEAYGMARYSLENPDRVKMIAAGTEEDEEDEGEQE</sequence>
<reference evidence="1" key="1">
    <citation type="journal article" date="2014" name="Front. Microbiol.">
        <title>High frequency of phylogenetically diverse reductive dehalogenase-homologous genes in deep subseafloor sedimentary metagenomes.</title>
        <authorList>
            <person name="Kawai M."/>
            <person name="Futagami T."/>
            <person name="Toyoda A."/>
            <person name="Takaki Y."/>
            <person name="Nishi S."/>
            <person name="Hori S."/>
            <person name="Arai W."/>
            <person name="Tsubouchi T."/>
            <person name="Morono Y."/>
            <person name="Uchiyama I."/>
            <person name="Ito T."/>
            <person name="Fujiyama A."/>
            <person name="Inagaki F."/>
            <person name="Takami H."/>
        </authorList>
    </citation>
    <scope>NUCLEOTIDE SEQUENCE</scope>
    <source>
        <strain evidence="1">Expedition CK06-06</strain>
    </source>
</reference>
<evidence type="ECO:0000313" key="1">
    <source>
        <dbReference type="EMBL" id="GAI31723.1"/>
    </source>
</evidence>
<gene>
    <name evidence="1" type="ORF">S06H3_26902</name>
</gene>
<dbReference type="EMBL" id="BARV01015578">
    <property type="protein sequence ID" value="GAI31723.1"/>
    <property type="molecule type" value="Genomic_DNA"/>
</dbReference>
<comment type="caution">
    <text evidence="1">The sequence shown here is derived from an EMBL/GenBank/DDBJ whole genome shotgun (WGS) entry which is preliminary data.</text>
</comment>
<dbReference type="AlphaFoldDB" id="X1MKA5"/>